<organism evidence="1 2">
    <name type="scientific">Ataeniobius toweri</name>
    <dbReference type="NCBI Taxonomy" id="208326"/>
    <lineage>
        <taxon>Eukaryota</taxon>
        <taxon>Metazoa</taxon>
        <taxon>Chordata</taxon>
        <taxon>Craniata</taxon>
        <taxon>Vertebrata</taxon>
        <taxon>Euteleostomi</taxon>
        <taxon>Actinopterygii</taxon>
        <taxon>Neopterygii</taxon>
        <taxon>Teleostei</taxon>
        <taxon>Neoteleostei</taxon>
        <taxon>Acanthomorphata</taxon>
        <taxon>Ovalentaria</taxon>
        <taxon>Atherinomorphae</taxon>
        <taxon>Cyprinodontiformes</taxon>
        <taxon>Goodeidae</taxon>
        <taxon>Ataeniobius</taxon>
    </lineage>
</organism>
<reference evidence="1 2" key="1">
    <citation type="submission" date="2021-07" db="EMBL/GenBank/DDBJ databases">
        <authorList>
            <person name="Palmer J.M."/>
        </authorList>
    </citation>
    <scope>NUCLEOTIDE SEQUENCE [LARGE SCALE GENOMIC DNA]</scope>
    <source>
        <strain evidence="1 2">AT_MEX2019</strain>
        <tissue evidence="1">Muscle</tissue>
    </source>
</reference>
<feature type="non-terminal residue" evidence="1">
    <location>
        <position position="1"/>
    </location>
</feature>
<evidence type="ECO:0000313" key="1">
    <source>
        <dbReference type="EMBL" id="MED6251096.1"/>
    </source>
</evidence>
<sequence length="61" mass="6867">QTIIFALSPQILTASAADSCYANPQDLEKWQMFFSAQCACSCEFLTTYPTLQSARCNYKMD</sequence>
<evidence type="ECO:0000313" key="2">
    <source>
        <dbReference type="Proteomes" id="UP001345963"/>
    </source>
</evidence>
<name>A0ABU7BKV0_9TELE</name>
<dbReference type="Proteomes" id="UP001345963">
    <property type="component" value="Unassembled WGS sequence"/>
</dbReference>
<comment type="caution">
    <text evidence="1">The sequence shown here is derived from an EMBL/GenBank/DDBJ whole genome shotgun (WGS) entry which is preliminary data.</text>
</comment>
<keyword evidence="2" id="KW-1185">Reference proteome</keyword>
<proteinExistence type="predicted"/>
<gene>
    <name evidence="1" type="ORF">ATANTOWER_022213</name>
</gene>
<protein>
    <submittedName>
        <fullName evidence="1">Uncharacterized protein</fullName>
    </submittedName>
</protein>
<accession>A0ABU7BKV0</accession>
<dbReference type="EMBL" id="JAHUTI010059491">
    <property type="protein sequence ID" value="MED6251096.1"/>
    <property type="molecule type" value="Genomic_DNA"/>
</dbReference>